<feature type="transmembrane region" description="Helical" evidence="7">
    <location>
        <begin position="129"/>
        <end position="148"/>
    </location>
</feature>
<dbReference type="InterPro" id="IPR029023">
    <property type="entry name" value="Tensin_phosphatase"/>
</dbReference>
<dbReference type="AlphaFoldDB" id="A0A8S4A0F0"/>
<evidence type="ECO:0000256" key="2">
    <source>
        <dbReference type="ARBA" id="ARBA00022692"/>
    </source>
</evidence>
<feature type="transmembrane region" description="Helical" evidence="7">
    <location>
        <begin position="94"/>
        <end position="117"/>
    </location>
</feature>
<dbReference type="PROSITE" id="PS00383">
    <property type="entry name" value="TYR_PHOSPHATASE_1"/>
    <property type="match status" value="1"/>
</dbReference>
<dbReference type="InterPro" id="IPR035892">
    <property type="entry name" value="C2_domain_sf"/>
</dbReference>
<keyword evidence="12" id="KW-1185">Reference proteome</keyword>
<accession>A0A8S4A0F0</accession>
<dbReference type="SUPFAM" id="SSF81324">
    <property type="entry name" value="Voltage-gated potassium channels"/>
    <property type="match status" value="1"/>
</dbReference>
<dbReference type="InterPro" id="IPR000387">
    <property type="entry name" value="Tyr_Pase_dom"/>
</dbReference>
<dbReference type="SUPFAM" id="SSF49562">
    <property type="entry name" value="C2 domain (Calcium/lipid-binding domain, CaLB)"/>
    <property type="match status" value="1"/>
</dbReference>
<dbReference type="SMART" id="SM01326">
    <property type="entry name" value="PTEN_C2"/>
    <property type="match status" value="1"/>
</dbReference>
<dbReference type="GO" id="GO:0005216">
    <property type="term" value="F:monoatomic ion channel activity"/>
    <property type="evidence" value="ECO:0007669"/>
    <property type="project" value="InterPro"/>
</dbReference>
<evidence type="ECO:0000259" key="9">
    <source>
        <dbReference type="PROSITE" id="PS51181"/>
    </source>
</evidence>
<dbReference type="InterPro" id="IPR051281">
    <property type="entry name" value="Dual-spec_lipid-protein_phosph"/>
</dbReference>
<feature type="domain" description="Phosphatase tensin-type" evidence="9">
    <location>
        <begin position="232"/>
        <end position="408"/>
    </location>
</feature>
<reference evidence="11" key="1">
    <citation type="submission" date="2021-04" db="EMBL/GenBank/DDBJ databases">
        <authorList>
            <consortium name="Molecular Ecology Group"/>
        </authorList>
    </citation>
    <scope>NUCLEOTIDE SEQUENCE</scope>
</reference>
<organism evidence="11 12">
    <name type="scientific">Candidula unifasciata</name>
    <dbReference type="NCBI Taxonomy" id="100452"/>
    <lineage>
        <taxon>Eukaryota</taxon>
        <taxon>Metazoa</taxon>
        <taxon>Spiralia</taxon>
        <taxon>Lophotrochozoa</taxon>
        <taxon>Mollusca</taxon>
        <taxon>Gastropoda</taxon>
        <taxon>Heterobranchia</taxon>
        <taxon>Euthyneura</taxon>
        <taxon>Panpulmonata</taxon>
        <taxon>Eupulmonata</taxon>
        <taxon>Stylommatophora</taxon>
        <taxon>Helicina</taxon>
        <taxon>Helicoidea</taxon>
        <taxon>Geomitridae</taxon>
        <taxon>Candidula</taxon>
    </lineage>
</organism>
<feature type="domain" description="C2 tensin-type" evidence="10">
    <location>
        <begin position="415"/>
        <end position="552"/>
    </location>
</feature>
<dbReference type="GO" id="GO:0005829">
    <property type="term" value="C:cytosol"/>
    <property type="evidence" value="ECO:0007669"/>
    <property type="project" value="TreeGrafter"/>
</dbReference>
<keyword evidence="3" id="KW-0378">Hydrolase</keyword>
<dbReference type="PROSITE" id="PS50056">
    <property type="entry name" value="TYR_PHOSPHATASE_2"/>
    <property type="match status" value="1"/>
</dbReference>
<dbReference type="EMBL" id="CAJHNH020008146">
    <property type="protein sequence ID" value="CAG5135303.1"/>
    <property type="molecule type" value="Genomic_DNA"/>
</dbReference>
<keyword evidence="2 7" id="KW-0812">Transmembrane</keyword>
<comment type="caution">
    <text evidence="11">The sequence shown here is derived from an EMBL/GenBank/DDBJ whole genome shotgun (WGS) entry which is preliminary data.</text>
</comment>
<dbReference type="OrthoDB" id="16692at2759"/>
<sequence>MAASYERFDSNGPNTTGVSEERTAASLTSSENRAGELKDMQIEIDQTDGKVTFYSGDQAKSSNEYIADPAGDPFVPKTGLEKARAKIQKIVDNFYFRLFTVTVILTDFILVIVDLALYACAGNDSPLEIISHIFIIFFIFEVSGRVFCRGKKFFTNWLDVLDLAVVLLSFIVDVVFMGLASAGCPGGGRYAQLIVIGRVVRIIRVVRIVYFMMVQHRQVARATRQMVSQNKRRYQKDGFDLDLCYITERVIAMSFPSKGLMALYRNPVAEVARFFNTKHKGHYRIYNLCSERDYNESLFFHNVERVFIDDHNVPKLREMLDFTANAREWMAADKQNVIAIHCKGGKGRTGTMICIWLIDCGLLESAQESLQYFGDRRTDLSKGSTFQGVETPSQSRYVQYYERLKNEFNRQLPPKKVLKLTSITITGINSVGNGDGSDLFMELRQDGLPIYECNLGTKMNCEVEKFPNDDVLLIKLQNTPNIQGDIKIMFKTHSKHIPIGYDKCPFYFWFYTSFIEDNQLYIPRDDLDNPHKKKTHHVFRENFGVELHFENATDV</sequence>
<evidence type="ECO:0000256" key="6">
    <source>
        <dbReference type="SAM" id="MobiDB-lite"/>
    </source>
</evidence>
<proteinExistence type="predicted"/>
<feature type="transmembrane region" description="Helical" evidence="7">
    <location>
        <begin position="160"/>
        <end position="181"/>
    </location>
</feature>
<name>A0A8S4A0F0_9EUPU</name>
<dbReference type="PROSITE" id="PS51182">
    <property type="entry name" value="C2_TENSIN"/>
    <property type="match status" value="1"/>
</dbReference>
<evidence type="ECO:0000256" key="3">
    <source>
        <dbReference type="ARBA" id="ARBA00022801"/>
    </source>
</evidence>
<keyword evidence="4 7" id="KW-1133">Transmembrane helix</keyword>
<comment type="subcellular location">
    <subcellularLocation>
        <location evidence="1">Membrane</location>
        <topology evidence="1">Multi-pass membrane protein</topology>
    </subcellularLocation>
</comment>
<dbReference type="GO" id="GO:0016020">
    <property type="term" value="C:membrane"/>
    <property type="evidence" value="ECO:0007669"/>
    <property type="project" value="UniProtKB-SubCell"/>
</dbReference>
<dbReference type="SUPFAM" id="SSF52799">
    <property type="entry name" value="(Phosphotyrosine protein) phosphatases II"/>
    <property type="match status" value="1"/>
</dbReference>
<dbReference type="PROSITE" id="PS51181">
    <property type="entry name" value="PPASE_TENSIN"/>
    <property type="match status" value="1"/>
</dbReference>
<dbReference type="Pfam" id="PF10409">
    <property type="entry name" value="PTEN_C2"/>
    <property type="match status" value="1"/>
</dbReference>
<dbReference type="InterPro" id="IPR014020">
    <property type="entry name" value="Tensin_C2-dom"/>
</dbReference>
<evidence type="ECO:0000313" key="12">
    <source>
        <dbReference type="Proteomes" id="UP000678393"/>
    </source>
</evidence>
<dbReference type="FunFam" id="2.60.40.1110:FF:000004">
    <property type="entry name" value="Voltage-sensor containing phosphatase"/>
    <property type="match status" value="1"/>
</dbReference>
<evidence type="ECO:0000313" key="11">
    <source>
        <dbReference type="EMBL" id="CAG5135303.1"/>
    </source>
</evidence>
<dbReference type="GO" id="GO:0016314">
    <property type="term" value="F:phosphatidylinositol-3,4,5-trisphosphate 3-phosphatase activity"/>
    <property type="evidence" value="ECO:0007669"/>
    <property type="project" value="TreeGrafter"/>
</dbReference>
<dbReference type="Pfam" id="PF00520">
    <property type="entry name" value="Ion_trans"/>
    <property type="match status" value="1"/>
</dbReference>
<dbReference type="Gene3D" id="2.60.40.1110">
    <property type="match status" value="1"/>
</dbReference>
<gene>
    <name evidence="11" type="ORF">CUNI_LOCUS20861</name>
</gene>
<evidence type="ECO:0000256" key="7">
    <source>
        <dbReference type="SAM" id="Phobius"/>
    </source>
</evidence>
<dbReference type="PANTHER" id="PTHR12305">
    <property type="entry name" value="PHOSPHATASE WITH HOMOLOGY TO TENSIN"/>
    <property type="match status" value="1"/>
</dbReference>
<dbReference type="InterPro" id="IPR045102">
    <property type="entry name" value="PTP_VSP_TPTE"/>
</dbReference>
<dbReference type="PANTHER" id="PTHR12305:SF60">
    <property type="entry name" value="PHOSPHATIDYLINOSITOL 3,4,5-TRISPHOSPHATE 3-PHOSPHATASE TPTE2-RELATED"/>
    <property type="match status" value="1"/>
</dbReference>
<feature type="domain" description="Tyrosine specific protein phosphatases" evidence="8">
    <location>
        <begin position="317"/>
        <end position="380"/>
    </location>
</feature>
<evidence type="ECO:0000259" key="8">
    <source>
        <dbReference type="PROSITE" id="PS50056"/>
    </source>
</evidence>
<evidence type="ECO:0000256" key="4">
    <source>
        <dbReference type="ARBA" id="ARBA00022989"/>
    </source>
</evidence>
<dbReference type="Pfam" id="PF22784">
    <property type="entry name" value="PTP-SAK"/>
    <property type="match status" value="1"/>
</dbReference>
<dbReference type="Proteomes" id="UP000678393">
    <property type="component" value="Unassembled WGS sequence"/>
</dbReference>
<dbReference type="InterPro" id="IPR057023">
    <property type="entry name" value="PTP-SAK"/>
</dbReference>
<dbReference type="Gene3D" id="1.20.120.350">
    <property type="entry name" value="Voltage-gated potassium channels. Chain C"/>
    <property type="match status" value="1"/>
</dbReference>
<dbReference type="InterPro" id="IPR016130">
    <property type="entry name" value="Tyr_Pase_AS"/>
</dbReference>
<evidence type="ECO:0008006" key="13">
    <source>
        <dbReference type="Google" id="ProtNLM"/>
    </source>
</evidence>
<dbReference type="Gene3D" id="3.90.190.10">
    <property type="entry name" value="Protein tyrosine phosphatase superfamily"/>
    <property type="match status" value="1"/>
</dbReference>
<dbReference type="InterPro" id="IPR029021">
    <property type="entry name" value="Prot-tyrosine_phosphatase-like"/>
</dbReference>
<evidence type="ECO:0000259" key="10">
    <source>
        <dbReference type="PROSITE" id="PS51182"/>
    </source>
</evidence>
<dbReference type="CDD" id="cd14510">
    <property type="entry name" value="PTP_VSP_TPTE"/>
    <property type="match status" value="1"/>
</dbReference>
<keyword evidence="5 7" id="KW-0472">Membrane</keyword>
<evidence type="ECO:0000256" key="1">
    <source>
        <dbReference type="ARBA" id="ARBA00004141"/>
    </source>
</evidence>
<feature type="region of interest" description="Disordered" evidence="6">
    <location>
        <begin position="1"/>
        <end position="34"/>
    </location>
</feature>
<evidence type="ECO:0000256" key="5">
    <source>
        <dbReference type="ARBA" id="ARBA00023136"/>
    </source>
</evidence>
<protein>
    <recommendedName>
        <fullName evidence="13">Phosphatidylinositol-3,4,5-trisphosphate 3-phosphatase</fullName>
    </recommendedName>
</protein>
<dbReference type="InterPro" id="IPR027359">
    <property type="entry name" value="Volt_channel_dom_sf"/>
</dbReference>
<dbReference type="InterPro" id="IPR005821">
    <property type="entry name" value="Ion_trans_dom"/>
</dbReference>